<evidence type="ECO:0000313" key="7">
    <source>
        <dbReference type="EMBL" id="WNM56409.1"/>
    </source>
</evidence>
<feature type="transmembrane region" description="Helical" evidence="6">
    <location>
        <begin position="449"/>
        <end position="470"/>
    </location>
</feature>
<keyword evidence="3 6" id="KW-0812">Transmembrane</keyword>
<evidence type="ECO:0000256" key="1">
    <source>
        <dbReference type="ARBA" id="ARBA00004141"/>
    </source>
</evidence>
<feature type="transmembrane region" description="Helical" evidence="6">
    <location>
        <begin position="20"/>
        <end position="41"/>
    </location>
</feature>
<feature type="transmembrane region" description="Helical" evidence="6">
    <location>
        <begin position="365"/>
        <end position="385"/>
    </location>
</feature>
<evidence type="ECO:0000256" key="6">
    <source>
        <dbReference type="SAM" id="Phobius"/>
    </source>
</evidence>
<proteinExistence type="predicted"/>
<keyword evidence="5 6" id="KW-0472">Membrane</keyword>
<keyword evidence="8" id="KW-1185">Reference proteome</keyword>
<dbReference type="Proteomes" id="UP001302719">
    <property type="component" value="Chromosome"/>
</dbReference>
<reference evidence="7 8" key="1">
    <citation type="submission" date="2023-01" db="EMBL/GenBank/DDBJ databases">
        <title>Cultivation and genomic characterization of new, ubiquitous marine nitrite-oxidizing bacteria from the Nitrospirales.</title>
        <authorList>
            <person name="Mueller A.J."/>
            <person name="Daebeler A."/>
            <person name="Herbold C.W."/>
            <person name="Kirkegaard R.H."/>
            <person name="Daims H."/>
        </authorList>
    </citation>
    <scope>NUCLEOTIDE SEQUENCE [LARGE SCALE GENOMIC DNA]</scope>
    <source>
        <strain evidence="7 8">VA</strain>
    </source>
</reference>
<dbReference type="InterPro" id="IPR045035">
    <property type="entry name" value="YSL-like"/>
</dbReference>
<dbReference type="RefSeq" id="WP_312639999.1">
    <property type="nucleotide sequence ID" value="NZ_CP116967.1"/>
</dbReference>
<name>A0AA96G6T9_9BACT</name>
<dbReference type="GO" id="GO:0016020">
    <property type="term" value="C:membrane"/>
    <property type="evidence" value="ECO:0007669"/>
    <property type="project" value="UniProtKB-SubCell"/>
</dbReference>
<evidence type="ECO:0000313" key="8">
    <source>
        <dbReference type="Proteomes" id="UP001302719"/>
    </source>
</evidence>
<evidence type="ECO:0000256" key="4">
    <source>
        <dbReference type="ARBA" id="ARBA00022989"/>
    </source>
</evidence>
<dbReference type="PANTHER" id="PTHR31645:SF3">
    <property type="entry name" value="OLIGOPEPTIDE TRANSPORTER"/>
    <property type="match status" value="1"/>
</dbReference>
<dbReference type="PANTHER" id="PTHR31645">
    <property type="entry name" value="OLIGOPEPTIDE TRANSPORTER YGL114W-RELATED"/>
    <property type="match status" value="1"/>
</dbReference>
<evidence type="ECO:0000256" key="2">
    <source>
        <dbReference type="ARBA" id="ARBA00022448"/>
    </source>
</evidence>
<sequence>MSSHPPPSTFPPANTTHPQLTLRAIATGMVLGALLTPCNIYSGLKIGWTFNMSITAALLSYAFWKIFETTAQTERWGLLENNINQTTASSAASIISSGLVAPIPALAMLTGEQLPWSLLSVWVFSVSLMGIVVAVGLRHQMLIRDRLPFPAGVATAETVREIYGKGGEALARVKVLLTAGGIAGIMKIFNEAILTIPKVATGLAIPLKGALNKAGLSTVSLSNLGFVLDPSLLMVGFGAIIGLRAGLSLLLGAILAWGIIGPWVLTQGWIPAEHLTPDGYWFGPLVEWLLWPGVTLMVMASLTSFACSWGTMVTGTILSRKTPVSLLTPNDPFVIPRQWFVIGLCISLVFAVMTQITLFNISMGIAILAVLLSFVLAIVAGRVSGETGITPIGAMGKVTQLTFGFLIPGNVTTNLMAANVTGGAAGQCADLLHDLKTGLLLGASPRFQALAQIFGVLTGSLVGSAVYLVLIPDPQSMLLTIEWPAPAVATWKAVAEVFQLGTEAIPPGSLLAMSIACVLGVGMVVLDQSVPLSVSRWIPSASTMGLAFVIPAWNSLSLFLGALLGAFLMRYAKTWAERFVMALAAGLVAGESLAGVASVLVKILF</sequence>
<protein>
    <submittedName>
        <fullName evidence="7">OPT/YSL family transporter</fullName>
    </submittedName>
</protein>
<dbReference type="EMBL" id="CP116967">
    <property type="protein sequence ID" value="WNM56409.1"/>
    <property type="molecule type" value="Genomic_DNA"/>
</dbReference>
<feature type="transmembrane region" description="Helical" evidence="6">
    <location>
        <begin position="250"/>
        <end position="270"/>
    </location>
</feature>
<feature type="transmembrane region" description="Helical" evidence="6">
    <location>
        <begin position="224"/>
        <end position="243"/>
    </location>
</feature>
<organism evidence="7 8">
    <name type="scientific">Candidatus Nitrospira allomarina</name>
    <dbReference type="NCBI Taxonomy" id="3020900"/>
    <lineage>
        <taxon>Bacteria</taxon>
        <taxon>Pseudomonadati</taxon>
        <taxon>Nitrospirota</taxon>
        <taxon>Nitrospiria</taxon>
        <taxon>Nitrospirales</taxon>
        <taxon>Nitrospiraceae</taxon>
        <taxon>Nitrospira</taxon>
    </lineage>
</organism>
<feature type="transmembrane region" description="Helical" evidence="6">
    <location>
        <begin position="116"/>
        <end position="137"/>
    </location>
</feature>
<accession>A0AA96G6T9</accession>
<dbReference type="AlphaFoldDB" id="A0AA96G6T9"/>
<comment type="subcellular location">
    <subcellularLocation>
        <location evidence="1">Membrane</location>
        <topology evidence="1">Multi-pass membrane protein</topology>
    </subcellularLocation>
</comment>
<keyword evidence="2" id="KW-0813">Transport</keyword>
<dbReference type="InterPro" id="IPR004813">
    <property type="entry name" value="OPT"/>
</dbReference>
<feature type="transmembrane region" description="Helical" evidence="6">
    <location>
        <begin position="546"/>
        <end position="567"/>
    </location>
</feature>
<feature type="transmembrane region" description="Helical" evidence="6">
    <location>
        <begin position="87"/>
        <end position="109"/>
    </location>
</feature>
<feature type="transmembrane region" description="Helical" evidence="6">
    <location>
        <begin position="579"/>
        <end position="601"/>
    </location>
</feature>
<dbReference type="Pfam" id="PF03169">
    <property type="entry name" value="OPT"/>
    <property type="match status" value="1"/>
</dbReference>
<dbReference type="KEGG" id="nall:PP769_10480"/>
<evidence type="ECO:0000256" key="5">
    <source>
        <dbReference type="ARBA" id="ARBA00023136"/>
    </source>
</evidence>
<feature type="transmembrane region" description="Helical" evidence="6">
    <location>
        <begin position="290"/>
        <end position="318"/>
    </location>
</feature>
<keyword evidence="4 6" id="KW-1133">Transmembrane helix</keyword>
<feature type="transmembrane region" description="Helical" evidence="6">
    <location>
        <begin position="339"/>
        <end position="359"/>
    </location>
</feature>
<dbReference type="GO" id="GO:0035673">
    <property type="term" value="F:oligopeptide transmembrane transporter activity"/>
    <property type="evidence" value="ECO:0007669"/>
    <property type="project" value="InterPro"/>
</dbReference>
<gene>
    <name evidence="7" type="ORF">PP769_10480</name>
</gene>
<evidence type="ECO:0000256" key="3">
    <source>
        <dbReference type="ARBA" id="ARBA00022692"/>
    </source>
</evidence>
<feature type="transmembrane region" description="Helical" evidence="6">
    <location>
        <begin position="508"/>
        <end position="526"/>
    </location>
</feature>